<dbReference type="InterPro" id="IPR011009">
    <property type="entry name" value="Kinase-like_dom_sf"/>
</dbReference>
<dbReference type="RefSeq" id="WP_272420470.1">
    <property type="nucleotide sequence ID" value="NZ_JAGTJJ010000005.1"/>
</dbReference>
<dbReference type="PROSITE" id="PS50011">
    <property type="entry name" value="PROTEIN_KINASE_DOM"/>
    <property type="match status" value="1"/>
</dbReference>
<feature type="region of interest" description="Disordered" evidence="5">
    <location>
        <begin position="327"/>
        <end position="352"/>
    </location>
</feature>
<evidence type="ECO:0000259" key="6">
    <source>
        <dbReference type="PROSITE" id="PS50011"/>
    </source>
</evidence>
<keyword evidence="2" id="KW-0547">Nucleotide-binding</keyword>
<accession>A0A9X3X5L3</accession>
<dbReference type="Pfam" id="PF00069">
    <property type="entry name" value="Pkinase"/>
    <property type="match status" value="1"/>
</dbReference>
<proteinExistence type="predicted"/>
<evidence type="ECO:0000313" key="8">
    <source>
        <dbReference type="Proteomes" id="UP001151081"/>
    </source>
</evidence>
<keyword evidence="1" id="KW-0808">Transferase</keyword>
<dbReference type="Proteomes" id="UP001151081">
    <property type="component" value="Unassembled WGS sequence"/>
</dbReference>
<dbReference type="GO" id="GO:0005524">
    <property type="term" value="F:ATP binding"/>
    <property type="evidence" value="ECO:0007669"/>
    <property type="project" value="UniProtKB-KW"/>
</dbReference>
<evidence type="ECO:0000256" key="1">
    <source>
        <dbReference type="ARBA" id="ARBA00022679"/>
    </source>
</evidence>
<evidence type="ECO:0000256" key="5">
    <source>
        <dbReference type="SAM" id="MobiDB-lite"/>
    </source>
</evidence>
<dbReference type="InterPro" id="IPR000719">
    <property type="entry name" value="Prot_kinase_dom"/>
</dbReference>
<dbReference type="InterPro" id="IPR045269">
    <property type="entry name" value="Atg1-like"/>
</dbReference>
<dbReference type="SMART" id="SM00028">
    <property type="entry name" value="TPR"/>
    <property type="match status" value="3"/>
</dbReference>
<dbReference type="SMART" id="SM00220">
    <property type="entry name" value="S_TKc"/>
    <property type="match status" value="1"/>
</dbReference>
<keyword evidence="8" id="KW-1185">Reference proteome</keyword>
<dbReference type="PANTHER" id="PTHR24348">
    <property type="entry name" value="SERINE/THREONINE-PROTEIN KINASE UNC-51-RELATED"/>
    <property type="match status" value="1"/>
</dbReference>
<sequence>MLRFWQRRKDDPRAGPPSLEGADDGAARAAELEKATFKPGMQIAGKFTLQRLIAAGSMGTVFEAWDMFVERRVAIKLMHPNYDRDPSMIARFRREAQTTAAIQHPNVVTVHEVGQRRDGTFYMVQELLEGESLREYLMPRGRLTEHEAMTIMVPIMGALIAAHRRGIVHRDIKPENIVLTESASGEIVPKLIDFGLARVNTLDPNRKLTLSGVVMGTPEYMAPEQAKGDPGIDARADVWSVGAVLFELLSGRRPFDGPTHQAVLIKIVTEAPPILSMLVDDIPSAFLEVVQGALVQQREGRYPSMQAFRDKFVFAYENISHRVVLAPTRGPKDDGEVAPEPQPGEAETHEAGGADVLELDPADLVLDEDTVSELDEAIASLATTRIATVPRSEIEWRDAAALFPGSPLTADETAAFDALSVNALRDAEAHAARAIEASGTPETIARMRLVQAIAHRWLGHMAEARRAAEEAITRLPRGSTAYHAALGHLVIASGSMGDVARIGAFVDELAALAREGVTTEAHIVTAARLVIALVRAGLPDRAHEVFAGAQRLAQRHSVVSPFVLAWLDVARVEIALHEGDLIGYVRRVESAVENFTSAGDMRNACLQRCNIGNAYLQLGAYALAVAAFREAQAIAEPMQLDFVSSLLANLGYALAHMENLTEAIAVETAALELLVRQGNRRGEGFVRGYLSIILRLAGRTDEALTMARLAMEVSEGVPAARACALALIAGIAIARNNVREAYLKASEAMQILSRLEGIEEGESLIQWTYALALRVNGVEEEALHRITEARRRLLKRADRISDPRWRQSFLEQVPDNARVMEFAAIWLGER</sequence>
<protein>
    <submittedName>
        <fullName evidence="7">Protein kinase</fullName>
    </submittedName>
</protein>
<dbReference type="InterPro" id="IPR008271">
    <property type="entry name" value="Ser/Thr_kinase_AS"/>
</dbReference>
<feature type="domain" description="Protein kinase" evidence="6">
    <location>
        <begin position="47"/>
        <end position="313"/>
    </location>
</feature>
<dbReference type="GO" id="GO:0005829">
    <property type="term" value="C:cytosol"/>
    <property type="evidence" value="ECO:0007669"/>
    <property type="project" value="TreeGrafter"/>
</dbReference>
<organism evidence="7 8">
    <name type="scientific">Polyangium jinanense</name>
    <dbReference type="NCBI Taxonomy" id="2829994"/>
    <lineage>
        <taxon>Bacteria</taxon>
        <taxon>Pseudomonadati</taxon>
        <taxon>Myxococcota</taxon>
        <taxon>Polyangia</taxon>
        <taxon>Polyangiales</taxon>
        <taxon>Polyangiaceae</taxon>
        <taxon>Polyangium</taxon>
    </lineage>
</organism>
<dbReference type="GO" id="GO:0000407">
    <property type="term" value="C:phagophore assembly site"/>
    <property type="evidence" value="ECO:0007669"/>
    <property type="project" value="TreeGrafter"/>
</dbReference>
<evidence type="ECO:0000256" key="4">
    <source>
        <dbReference type="ARBA" id="ARBA00022840"/>
    </source>
</evidence>
<dbReference type="PROSITE" id="PS00108">
    <property type="entry name" value="PROTEIN_KINASE_ST"/>
    <property type="match status" value="1"/>
</dbReference>
<dbReference type="Gene3D" id="3.30.200.20">
    <property type="entry name" value="Phosphorylase Kinase, domain 1"/>
    <property type="match status" value="1"/>
</dbReference>
<dbReference type="PANTHER" id="PTHR24348:SF22">
    <property type="entry name" value="NON-SPECIFIC SERINE_THREONINE PROTEIN KINASE"/>
    <property type="match status" value="1"/>
</dbReference>
<gene>
    <name evidence="7" type="ORF">KEG57_14800</name>
</gene>
<feature type="region of interest" description="Disordered" evidence="5">
    <location>
        <begin position="1"/>
        <end position="23"/>
    </location>
</feature>
<evidence type="ECO:0000256" key="2">
    <source>
        <dbReference type="ARBA" id="ARBA00022741"/>
    </source>
</evidence>
<dbReference type="AlphaFoldDB" id="A0A9X3X5L3"/>
<reference evidence="7 8" key="1">
    <citation type="submission" date="2021-04" db="EMBL/GenBank/DDBJ databases">
        <title>Genome analysis of Polyangium sp.</title>
        <authorList>
            <person name="Li Y."/>
            <person name="Wang J."/>
        </authorList>
    </citation>
    <scope>NUCLEOTIDE SEQUENCE [LARGE SCALE GENOMIC DNA]</scope>
    <source>
        <strain evidence="7 8">SDU14</strain>
    </source>
</reference>
<dbReference type="GO" id="GO:0005776">
    <property type="term" value="C:autophagosome"/>
    <property type="evidence" value="ECO:0007669"/>
    <property type="project" value="TreeGrafter"/>
</dbReference>
<dbReference type="GO" id="GO:0016020">
    <property type="term" value="C:membrane"/>
    <property type="evidence" value="ECO:0007669"/>
    <property type="project" value="TreeGrafter"/>
</dbReference>
<dbReference type="Gene3D" id="1.10.510.10">
    <property type="entry name" value="Transferase(Phosphotransferase) domain 1"/>
    <property type="match status" value="1"/>
</dbReference>
<dbReference type="SUPFAM" id="SSF48452">
    <property type="entry name" value="TPR-like"/>
    <property type="match status" value="1"/>
</dbReference>
<dbReference type="SUPFAM" id="SSF56112">
    <property type="entry name" value="Protein kinase-like (PK-like)"/>
    <property type="match status" value="1"/>
</dbReference>
<dbReference type="Gene3D" id="1.25.40.10">
    <property type="entry name" value="Tetratricopeptide repeat domain"/>
    <property type="match status" value="1"/>
</dbReference>
<dbReference type="GO" id="GO:0004674">
    <property type="term" value="F:protein serine/threonine kinase activity"/>
    <property type="evidence" value="ECO:0007669"/>
    <property type="project" value="InterPro"/>
</dbReference>
<evidence type="ECO:0000313" key="7">
    <source>
        <dbReference type="EMBL" id="MDC3981781.1"/>
    </source>
</evidence>
<comment type="caution">
    <text evidence="7">The sequence shown here is derived from an EMBL/GenBank/DDBJ whole genome shotgun (WGS) entry which is preliminary data.</text>
</comment>
<dbReference type="EMBL" id="JAGTJJ010000005">
    <property type="protein sequence ID" value="MDC3981781.1"/>
    <property type="molecule type" value="Genomic_DNA"/>
</dbReference>
<keyword evidence="4" id="KW-0067">ATP-binding</keyword>
<dbReference type="InterPro" id="IPR019734">
    <property type="entry name" value="TPR_rpt"/>
</dbReference>
<dbReference type="InterPro" id="IPR011990">
    <property type="entry name" value="TPR-like_helical_dom_sf"/>
</dbReference>
<dbReference type="CDD" id="cd14014">
    <property type="entry name" value="STKc_PknB_like"/>
    <property type="match status" value="1"/>
</dbReference>
<name>A0A9X3X5L3_9BACT</name>
<keyword evidence="3 7" id="KW-0418">Kinase</keyword>
<evidence type="ECO:0000256" key="3">
    <source>
        <dbReference type="ARBA" id="ARBA00022777"/>
    </source>
</evidence>